<keyword evidence="6" id="KW-0285">Flavoprotein</keyword>
<evidence type="ECO:0000256" key="5">
    <source>
        <dbReference type="ARBA" id="ARBA00022448"/>
    </source>
</evidence>
<dbReference type="Pfam" id="PF18267">
    <property type="entry name" value="Rubredoxin_C"/>
    <property type="match status" value="1"/>
</dbReference>
<dbReference type="PRINTS" id="PR00411">
    <property type="entry name" value="PNDRDTASEI"/>
</dbReference>
<dbReference type="Pfam" id="PF21349">
    <property type="entry name" value="RUBY_RBDX"/>
    <property type="match status" value="1"/>
</dbReference>
<dbReference type="SUPFAM" id="SSF52218">
    <property type="entry name" value="Flavoproteins"/>
    <property type="match status" value="1"/>
</dbReference>
<dbReference type="InterPro" id="IPR016156">
    <property type="entry name" value="FAD/NAD-linked_Rdtase_dimer_sf"/>
</dbReference>
<dbReference type="PROSITE" id="PS50903">
    <property type="entry name" value="RUBREDOXIN_LIKE"/>
    <property type="match status" value="1"/>
</dbReference>
<evidence type="ECO:0000256" key="1">
    <source>
        <dbReference type="ARBA" id="ARBA00001962"/>
    </source>
</evidence>
<dbReference type="InterPro" id="IPR023753">
    <property type="entry name" value="FAD/NAD-binding_dom"/>
</dbReference>
<dbReference type="CDD" id="cd00729">
    <property type="entry name" value="rubredoxin_SM"/>
    <property type="match status" value="1"/>
</dbReference>
<dbReference type="GO" id="GO:0016651">
    <property type="term" value="F:oxidoreductase activity, acting on NAD(P)H"/>
    <property type="evidence" value="ECO:0007669"/>
    <property type="project" value="UniProtKB-ARBA"/>
</dbReference>
<dbReference type="PANTHER" id="PTHR32145:SF11">
    <property type="entry name" value="DIFLAVIN FLAVOPROTEIN A 2-RELATED"/>
    <property type="match status" value="1"/>
</dbReference>
<dbReference type="Pfam" id="PF00258">
    <property type="entry name" value="Flavodoxin_1"/>
    <property type="match status" value="1"/>
</dbReference>
<dbReference type="PRINTS" id="PR00368">
    <property type="entry name" value="FADPNR"/>
</dbReference>
<dbReference type="Gene3D" id="3.40.50.360">
    <property type="match status" value="1"/>
</dbReference>
<comment type="cofactor">
    <cofactor evidence="1">
        <name>Fe cation</name>
        <dbReference type="ChEBI" id="CHEBI:24875"/>
    </cofactor>
</comment>
<keyword evidence="8" id="KW-0249">Electron transport</keyword>
<keyword evidence="13" id="KW-1185">Reference proteome</keyword>
<dbReference type="InterPro" id="IPR041575">
    <property type="entry name" value="Rubredoxin_C"/>
</dbReference>
<dbReference type="InterPro" id="IPR036866">
    <property type="entry name" value="RibonucZ/Hydroxyglut_hydro"/>
</dbReference>
<evidence type="ECO:0000256" key="4">
    <source>
        <dbReference type="ARBA" id="ARBA00007121"/>
    </source>
</evidence>
<comment type="cofactor">
    <cofactor evidence="2">
        <name>Fe(3+)</name>
        <dbReference type="ChEBI" id="CHEBI:29034"/>
    </cofactor>
</comment>
<dbReference type="KEGG" id="cia:BEN51_12645"/>
<dbReference type="Gene3D" id="3.60.15.10">
    <property type="entry name" value="Ribonuclease Z/Hydroxyacylglutathione hydrolase-like"/>
    <property type="match status" value="1"/>
</dbReference>
<dbReference type="AlphaFoldDB" id="A0A343JFG4"/>
<dbReference type="InterPro" id="IPR036188">
    <property type="entry name" value="FAD/NAD-bd_sf"/>
</dbReference>
<dbReference type="InterPro" id="IPR024934">
    <property type="entry name" value="Rubredoxin-like_dom"/>
</dbReference>
<keyword evidence="9" id="KW-0408">Iron</keyword>
<proteinExistence type="inferred from homology"/>
<keyword evidence="12" id="KW-0378">Hydrolase</keyword>
<dbReference type="PANTHER" id="PTHR32145">
    <property type="entry name" value="DIFLAVIN FLAVOPROTEIN A 2-RELATED"/>
    <property type="match status" value="1"/>
</dbReference>
<evidence type="ECO:0000256" key="7">
    <source>
        <dbReference type="ARBA" id="ARBA00022827"/>
    </source>
</evidence>
<gene>
    <name evidence="12" type="ORF">BEN51_12645</name>
</gene>
<dbReference type="GO" id="GO:0016787">
    <property type="term" value="F:hydrolase activity"/>
    <property type="evidence" value="ECO:0007669"/>
    <property type="project" value="UniProtKB-KW"/>
</dbReference>
<accession>A0A343JFG4</accession>
<evidence type="ECO:0000259" key="10">
    <source>
        <dbReference type="PROSITE" id="PS50902"/>
    </source>
</evidence>
<sequence length="880" mass="98269">MKHLELKKDIYWIGALDPNLRVFDIIMYTPYGTSYNSYVVKGSEKIALFETVKVQFFDQYLERLKSLNIDITKIDYIIVDHTEPDHAGSVAKLLELSPNAKIVGSATALSFLKDIANRDFEAITVKHGSEISLGNKTLRFISAPFLHWPDSIYTYIVEDEVLITCDSFGSHYSSENIINSKVENREHYMEALKYYFDMIFGPFKPYVLKAIDKIKDLKIDMILPGHGPVLVENPMEIIELYKEWSTPKEAKNKNKVVSISYVSAYGYTEILAKEIAKGIESVENVEARLFNVIENDINNIVESIEESEGILFGSPTIVSELLPPVRDVLTKLNPVIHGGKLAAAFGSYGWSGEAIPRIETRLNELNMKLFGPSLKVKFKPSDEELNEAFEFGVRFAETLIGEREFVPFDKEEDTRKKSADDTPSGGKLKLWKCIVCGEIFEAETVPDVCPVCGAGSDQFIEIPREENKFTSDTKETIVIIGNGAAGFYAAKAIRERNINAVIKLISNEPEHSYVRTQLSDLITEEPDNTFYLEKENWYKENNIIEILGVNVNSIDKDKKIIVLDNNEQIKYDKLILANGSYNFVPPTKVKYETSEIEINSENYKTLKGIHTIKKLADVKIIKNELPNVKNVVVVGGGLLGLEAAWELQKKNVKVTVIELADRLLPRQLDTEGSNLFKNIITNTPVEILLGEAVDFINADNNGVKSIQLKSGKLIKTDMIIYSVGVRSNINLAKSTGIECNRGIIVDENMRTNLPDIYACGDVAELNGIYYGNWPAAIEMGKVAGANAVGDDLKFEKFVSSTIFAAMEANIFSAGSINFDDAALEKIGSINPEENKYIKLFFSNNKLVGGILIDDLSSSVKIIEGIKNGTDKATMLAQNIF</sequence>
<dbReference type="InterPro" id="IPR001279">
    <property type="entry name" value="Metallo-B-lactamas"/>
</dbReference>
<dbReference type="InterPro" id="IPR029039">
    <property type="entry name" value="Flavoprotein-like_sf"/>
</dbReference>
<reference evidence="12 13" key="1">
    <citation type="submission" date="2016-08" db="EMBL/GenBank/DDBJ databases">
        <title>Complete Genome Sequence Of The Indigo Reducing Clostridium isatidis DSM15098.</title>
        <authorList>
            <person name="Little G.T."/>
            <person name="Minton N.P."/>
        </authorList>
    </citation>
    <scope>NUCLEOTIDE SEQUENCE [LARGE SCALE GENOMIC DNA]</scope>
    <source>
        <strain evidence="12 13">DSM 15098</strain>
    </source>
</reference>
<dbReference type="Proteomes" id="UP000264883">
    <property type="component" value="Chromosome"/>
</dbReference>
<dbReference type="CDD" id="cd07709">
    <property type="entry name" value="flavodiiron_proteins_MBL-fold"/>
    <property type="match status" value="1"/>
</dbReference>
<dbReference type="InterPro" id="IPR051285">
    <property type="entry name" value="NADH_oxidoreductase_modular"/>
</dbReference>
<evidence type="ECO:0000313" key="12">
    <source>
        <dbReference type="EMBL" id="ASW44272.1"/>
    </source>
</evidence>
<dbReference type="EMBL" id="CP016786">
    <property type="protein sequence ID" value="ASW44272.1"/>
    <property type="molecule type" value="Genomic_DNA"/>
</dbReference>
<comment type="cofactor">
    <cofactor evidence="3">
        <name>FAD</name>
        <dbReference type="ChEBI" id="CHEBI:57692"/>
    </cofactor>
</comment>
<evidence type="ECO:0000256" key="9">
    <source>
        <dbReference type="ARBA" id="ARBA00023004"/>
    </source>
</evidence>
<dbReference type="Gene3D" id="3.30.390.30">
    <property type="match status" value="1"/>
</dbReference>
<evidence type="ECO:0000256" key="6">
    <source>
        <dbReference type="ARBA" id="ARBA00022630"/>
    </source>
</evidence>
<dbReference type="Pfam" id="PF07992">
    <property type="entry name" value="Pyr_redox_2"/>
    <property type="match status" value="1"/>
</dbReference>
<evidence type="ECO:0000256" key="8">
    <source>
        <dbReference type="ARBA" id="ARBA00022982"/>
    </source>
</evidence>
<keyword evidence="5" id="KW-0813">Transport</keyword>
<dbReference type="SUPFAM" id="SSF56281">
    <property type="entry name" value="Metallo-hydrolase/oxidoreductase"/>
    <property type="match status" value="1"/>
</dbReference>
<dbReference type="InterPro" id="IPR045761">
    <property type="entry name" value="ODP_dom"/>
</dbReference>
<organism evidence="12 13">
    <name type="scientific">Clostridium isatidis</name>
    <dbReference type="NCBI Taxonomy" id="182773"/>
    <lineage>
        <taxon>Bacteria</taxon>
        <taxon>Bacillati</taxon>
        <taxon>Bacillota</taxon>
        <taxon>Clostridia</taxon>
        <taxon>Eubacteriales</taxon>
        <taxon>Clostridiaceae</taxon>
        <taxon>Clostridium</taxon>
    </lineage>
</organism>
<dbReference type="RefSeq" id="WP_119866396.1">
    <property type="nucleotide sequence ID" value="NZ_CP016786.1"/>
</dbReference>
<dbReference type="Pfam" id="PF19583">
    <property type="entry name" value="ODP"/>
    <property type="match status" value="1"/>
</dbReference>
<dbReference type="InterPro" id="IPR008254">
    <property type="entry name" value="Flavodoxin/NO_synth"/>
</dbReference>
<evidence type="ECO:0000313" key="13">
    <source>
        <dbReference type="Proteomes" id="UP000264883"/>
    </source>
</evidence>
<dbReference type="PROSITE" id="PS50902">
    <property type="entry name" value="FLAVODOXIN_LIKE"/>
    <property type="match status" value="1"/>
</dbReference>
<keyword evidence="7" id="KW-0274">FAD</keyword>
<dbReference type="GO" id="GO:0005506">
    <property type="term" value="F:iron ion binding"/>
    <property type="evidence" value="ECO:0007669"/>
    <property type="project" value="InterPro"/>
</dbReference>
<name>A0A343JFG4_9CLOT</name>
<evidence type="ECO:0000256" key="2">
    <source>
        <dbReference type="ARBA" id="ARBA00001965"/>
    </source>
</evidence>
<dbReference type="SUPFAM" id="SSF57802">
    <property type="entry name" value="Rubredoxin-like"/>
    <property type="match status" value="1"/>
</dbReference>
<feature type="domain" description="Rubredoxin-like" evidence="11">
    <location>
        <begin position="428"/>
        <end position="462"/>
    </location>
</feature>
<dbReference type="SUPFAM" id="SSF51905">
    <property type="entry name" value="FAD/NAD(P)-binding domain"/>
    <property type="match status" value="2"/>
</dbReference>
<dbReference type="OrthoDB" id="9807946at2"/>
<dbReference type="Gene3D" id="3.50.50.60">
    <property type="entry name" value="FAD/NAD(P)-binding domain"/>
    <property type="match status" value="2"/>
</dbReference>
<dbReference type="GO" id="GO:0010181">
    <property type="term" value="F:FMN binding"/>
    <property type="evidence" value="ECO:0007669"/>
    <property type="project" value="InterPro"/>
</dbReference>
<evidence type="ECO:0000256" key="3">
    <source>
        <dbReference type="ARBA" id="ARBA00001974"/>
    </source>
</evidence>
<evidence type="ECO:0000259" key="11">
    <source>
        <dbReference type="PROSITE" id="PS50903"/>
    </source>
</evidence>
<comment type="similarity">
    <text evidence="4">In the N-terminal section; belongs to the zinc metallo-hydrolase group 3 family.</text>
</comment>
<dbReference type="Gene3D" id="2.20.28.10">
    <property type="match status" value="1"/>
</dbReference>
<feature type="domain" description="Flavodoxin-like" evidence="10">
    <location>
        <begin position="257"/>
        <end position="396"/>
    </location>
</feature>
<dbReference type="SMART" id="SM00849">
    <property type="entry name" value="Lactamase_B"/>
    <property type="match status" value="1"/>
</dbReference>
<protein>
    <submittedName>
        <fullName evidence="12">MBL fold metallo-hydrolase</fullName>
    </submittedName>
</protein>
<dbReference type="InterPro" id="IPR048574">
    <property type="entry name" value="RUBY_RBDX"/>
</dbReference>